<comment type="cofactor">
    <cofactor evidence="1">
        <name>Fe(2+)</name>
        <dbReference type="ChEBI" id="CHEBI:29033"/>
    </cofactor>
</comment>
<dbReference type="InterPro" id="IPR037151">
    <property type="entry name" value="AlkB-like_sf"/>
</dbReference>
<dbReference type="GO" id="GO:0035516">
    <property type="term" value="F:broad specificity oxidative DNA demethylase activity"/>
    <property type="evidence" value="ECO:0007669"/>
    <property type="project" value="TreeGrafter"/>
</dbReference>
<feature type="domain" description="Fe2OG dioxygenase" evidence="10">
    <location>
        <begin position="100"/>
        <end position="197"/>
    </location>
</feature>
<keyword evidence="2" id="KW-0479">Metal-binding</keyword>
<dbReference type="PANTHER" id="PTHR31573">
    <property type="entry name" value="ALPHA-KETOGLUTARATE-DEPENDENT DIOXYGENASE ALKB HOMOLOG 2"/>
    <property type="match status" value="1"/>
</dbReference>
<gene>
    <name evidence="11" type="ORF">HBH39_04015</name>
</gene>
<evidence type="ECO:0000256" key="2">
    <source>
        <dbReference type="ARBA" id="ARBA00022723"/>
    </source>
</evidence>
<feature type="binding site" evidence="9">
    <location>
        <begin position="70"/>
        <end position="72"/>
    </location>
    <ligand>
        <name>substrate</name>
    </ligand>
</feature>
<evidence type="ECO:0000256" key="7">
    <source>
        <dbReference type="ARBA" id="ARBA00023004"/>
    </source>
</evidence>
<evidence type="ECO:0000256" key="8">
    <source>
        <dbReference type="ARBA" id="ARBA00023204"/>
    </source>
</evidence>
<keyword evidence="5 11" id="KW-0223">Dioxygenase</keyword>
<dbReference type="GO" id="GO:0006307">
    <property type="term" value="P:DNA alkylation repair"/>
    <property type="evidence" value="ECO:0007669"/>
    <property type="project" value="TreeGrafter"/>
</dbReference>
<keyword evidence="7" id="KW-0408">Iron</keyword>
<protein>
    <submittedName>
        <fullName evidence="11">Alpha-ketoglutarate-dependent dioxygenase AlkB</fullName>
    </submittedName>
</protein>
<dbReference type="AlphaFoldDB" id="A0A6G9QH08"/>
<evidence type="ECO:0000256" key="5">
    <source>
        <dbReference type="ARBA" id="ARBA00022964"/>
    </source>
</evidence>
<keyword evidence="6" id="KW-0560">Oxidoreductase</keyword>
<feature type="binding site" evidence="9">
    <location>
        <position position="122"/>
    </location>
    <ligand>
        <name>substrate</name>
    </ligand>
</feature>
<feature type="binding site" evidence="9">
    <location>
        <position position="194"/>
    </location>
    <ligand>
        <name>2-oxoglutarate</name>
        <dbReference type="ChEBI" id="CHEBI:16810"/>
    </ligand>
</feature>
<feature type="binding site" evidence="9">
    <location>
        <position position="176"/>
    </location>
    <ligand>
        <name>2-oxoglutarate</name>
        <dbReference type="ChEBI" id="CHEBI:16810"/>
    </ligand>
</feature>
<dbReference type="InterPro" id="IPR005123">
    <property type="entry name" value="Oxoglu/Fe-dep_dioxygenase_dom"/>
</dbReference>
<dbReference type="GO" id="GO:0008198">
    <property type="term" value="F:ferrous iron binding"/>
    <property type="evidence" value="ECO:0007669"/>
    <property type="project" value="TreeGrafter"/>
</dbReference>
<dbReference type="PANTHER" id="PTHR31573:SF1">
    <property type="entry name" value="DNA OXIDATIVE DEMETHYLASE ALKBH2"/>
    <property type="match status" value="1"/>
</dbReference>
<feature type="binding site" evidence="9">
    <location>
        <position position="192"/>
    </location>
    <ligand>
        <name>2-oxoglutarate</name>
        <dbReference type="ChEBI" id="CHEBI:16810"/>
    </ligand>
</feature>
<name>A0A6G9QH08_9GAMM</name>
<accession>A0A6G9QH08</accession>
<keyword evidence="12" id="KW-1185">Reference proteome</keyword>
<dbReference type="InterPro" id="IPR032852">
    <property type="entry name" value="ALKBH2"/>
</dbReference>
<dbReference type="Pfam" id="PF13532">
    <property type="entry name" value="2OG-FeII_Oxy_2"/>
    <property type="match status" value="1"/>
</dbReference>
<evidence type="ECO:0000313" key="11">
    <source>
        <dbReference type="EMBL" id="QIR13766.1"/>
    </source>
</evidence>
<reference evidence="11 12" key="1">
    <citation type="submission" date="2020-03" db="EMBL/GenBank/DDBJ databases">
        <title>Complete genome sequence of Shewanella sp.</title>
        <authorList>
            <person name="Kim Y.-S."/>
            <person name="Kim S.-J."/>
            <person name="Jung H.-K."/>
            <person name="Kim K.-H."/>
        </authorList>
    </citation>
    <scope>NUCLEOTIDE SEQUENCE [LARGE SCALE GENOMIC DNA]</scope>
    <source>
        <strain evidence="11 12">PN3F2</strain>
    </source>
</reference>
<evidence type="ECO:0000256" key="9">
    <source>
        <dbReference type="PIRSR" id="PIRSR632852-1"/>
    </source>
</evidence>
<evidence type="ECO:0000256" key="1">
    <source>
        <dbReference type="ARBA" id="ARBA00001954"/>
    </source>
</evidence>
<keyword evidence="3" id="KW-0227">DNA damage</keyword>
<feature type="binding site" evidence="9">
    <location>
        <position position="107"/>
    </location>
    <ligand>
        <name>2-oxoglutarate</name>
        <dbReference type="ChEBI" id="CHEBI:16810"/>
    </ligand>
</feature>
<feature type="binding site" evidence="9">
    <location>
        <position position="109"/>
    </location>
    <ligand>
        <name>2-oxoglutarate</name>
        <dbReference type="ChEBI" id="CHEBI:16810"/>
    </ligand>
</feature>
<dbReference type="GO" id="GO:0051747">
    <property type="term" value="F:cytosine C-5 DNA demethylase activity"/>
    <property type="evidence" value="ECO:0007669"/>
    <property type="project" value="TreeGrafter"/>
</dbReference>
<dbReference type="Gene3D" id="2.60.120.590">
    <property type="entry name" value="Alpha-ketoglutarate-dependent dioxygenase AlkB-like"/>
    <property type="match status" value="1"/>
</dbReference>
<dbReference type="EMBL" id="CP050313">
    <property type="protein sequence ID" value="QIR13766.1"/>
    <property type="molecule type" value="Genomic_DNA"/>
</dbReference>
<organism evidence="11 12">
    <name type="scientific">Shewanella aestuarii</name>
    <dbReference type="NCBI Taxonomy" id="1028752"/>
    <lineage>
        <taxon>Bacteria</taxon>
        <taxon>Pseudomonadati</taxon>
        <taxon>Pseudomonadota</taxon>
        <taxon>Gammaproteobacteria</taxon>
        <taxon>Alteromonadales</taxon>
        <taxon>Shewanellaceae</taxon>
        <taxon>Shewanella</taxon>
    </lineage>
</organism>
<dbReference type="PROSITE" id="PS51471">
    <property type="entry name" value="FE2OG_OXY"/>
    <property type="match status" value="1"/>
</dbReference>
<dbReference type="FunFam" id="2.60.120.590:FF:000004">
    <property type="entry name" value="DNA oxidative demethylase ALKBH2"/>
    <property type="match status" value="1"/>
</dbReference>
<sequence length="202" mass="23334">MKVHLFTDESSVNISPPISYHRGFLSDKQQQLLLDEVACYPLEKIEIEVFGKQHFIPRTQAWFGDIGCQYRYSKTLISPLPWPRVLSKLRQKLANDYALDFNAVLVNHYADGSESMGWHSDDEPEIEPNSVIASVTLGACRDFVLRHKSTQQKTSFALQSGDLLIMHAGMQQDWQHCVPKRLRVRQARINFTFRKIIPHFYG</sequence>
<evidence type="ECO:0000256" key="6">
    <source>
        <dbReference type="ARBA" id="ARBA00023002"/>
    </source>
</evidence>
<dbReference type="SUPFAM" id="SSF51197">
    <property type="entry name" value="Clavaminate synthase-like"/>
    <property type="match status" value="1"/>
</dbReference>
<evidence type="ECO:0000313" key="12">
    <source>
        <dbReference type="Proteomes" id="UP000502608"/>
    </source>
</evidence>
<proteinExistence type="predicted"/>
<dbReference type="InterPro" id="IPR027450">
    <property type="entry name" value="AlkB-like"/>
</dbReference>
<evidence type="ECO:0000256" key="4">
    <source>
        <dbReference type="ARBA" id="ARBA00022842"/>
    </source>
</evidence>
<dbReference type="KEGG" id="saes:HBH39_04015"/>
<dbReference type="RefSeq" id="WP_167675821.1">
    <property type="nucleotide sequence ID" value="NZ_CP050313.1"/>
</dbReference>
<feature type="binding site" evidence="9">
    <location>
        <begin position="50"/>
        <end position="52"/>
    </location>
    <ligand>
        <name>substrate</name>
    </ligand>
</feature>
<evidence type="ECO:0000259" key="10">
    <source>
        <dbReference type="PROSITE" id="PS51471"/>
    </source>
</evidence>
<feature type="binding site" evidence="9">
    <location>
        <position position="119"/>
    </location>
    <ligand>
        <name>2-oxoglutarate</name>
        <dbReference type="ChEBI" id="CHEBI:16810"/>
    </ligand>
</feature>
<keyword evidence="4" id="KW-0460">Magnesium</keyword>
<dbReference type="Proteomes" id="UP000502608">
    <property type="component" value="Chromosome"/>
</dbReference>
<keyword evidence="8" id="KW-0234">DNA repair</keyword>
<evidence type="ECO:0000256" key="3">
    <source>
        <dbReference type="ARBA" id="ARBA00022763"/>
    </source>
</evidence>
<feature type="binding site" evidence="9">
    <location>
        <position position="188"/>
    </location>
    <ligand>
        <name>2-oxoglutarate</name>
        <dbReference type="ChEBI" id="CHEBI:16810"/>
    </ligand>
</feature>